<dbReference type="Gene3D" id="1.20.1280.50">
    <property type="match status" value="1"/>
</dbReference>
<dbReference type="InterPro" id="IPR036047">
    <property type="entry name" value="F-box-like_dom_sf"/>
</dbReference>
<dbReference type="CDD" id="cd22172">
    <property type="entry name" value="F-box_FBXO16"/>
    <property type="match status" value="1"/>
</dbReference>
<feature type="compositionally biased region" description="Polar residues" evidence="1">
    <location>
        <begin position="1"/>
        <end position="21"/>
    </location>
</feature>
<feature type="compositionally biased region" description="Low complexity" evidence="1">
    <location>
        <begin position="398"/>
        <end position="411"/>
    </location>
</feature>
<sequence length="483" mass="56374">MNNIGQNNNSQLHVHYQNNPDEINGNRRPRPTSAQHQHHSTTSTSRQNGHTSSSQLNTTAKLEQSILRHETDNTKSNTSINNSKSNTSINNNNNNNNNRSLNSKGKNRLYSTWTPLQDEETNAKLFDERKTLVIKWFDKWTDEQRRFALDELMTQCRPKQLTFTRNLLTKKFPALHQDFTRSFPRVLSLYIFSFLDPRSLCRCAQVCWFWKFLTENDQLWMPKCLRFGWTPRHTPSSYENAVWKRVYGSNIQALQTMPIRDNQLYNTHRPQNALHDSEYDKHDRSNLSSRQNTNRSNSGRHHHNHSMLNTSTGSTSSKQKNIQPPWRANSKFPTDTLRFNYLDNDDTVLETLIARNRKYSSQNYNTSTAHESDHEKERRRSRTKDENNNSYREKRRSQSLSARGSPSPSSRPYHDKTSGEREFGIATLTGNHSFTIRPQSTMANRPDLPRPPSSQKVKYSSSKTFGSEIPNRNWNTTNDEYDD</sequence>
<feature type="compositionally biased region" description="Polar residues" evidence="1">
    <location>
        <begin position="428"/>
        <end position="443"/>
    </location>
</feature>
<dbReference type="InterPro" id="IPR052805">
    <property type="entry name" value="GEF_Ubiquitin-Prot_Reg"/>
</dbReference>
<accession>A0A813VGD1</accession>
<feature type="compositionally biased region" description="Basic and acidic residues" evidence="1">
    <location>
        <begin position="370"/>
        <end position="387"/>
    </location>
</feature>
<evidence type="ECO:0000313" key="3">
    <source>
        <dbReference type="EMBL" id="CAF0842614.1"/>
    </source>
</evidence>
<reference evidence="3" key="1">
    <citation type="submission" date="2021-02" db="EMBL/GenBank/DDBJ databases">
        <authorList>
            <person name="Nowell W R."/>
        </authorList>
    </citation>
    <scope>NUCLEOTIDE SEQUENCE</scope>
</reference>
<dbReference type="PANTHER" id="PTHR46857">
    <property type="entry name" value="EPITHELIAL CELL-TRANSFORMING SEQUENCE 2 ONCOGENE-LIKE"/>
    <property type="match status" value="1"/>
</dbReference>
<protein>
    <recommendedName>
        <fullName evidence="2">F-box domain-containing protein</fullName>
    </recommendedName>
</protein>
<dbReference type="PANTHER" id="PTHR46857:SF2">
    <property type="entry name" value="F-BOX ONLY PROTEIN 16"/>
    <property type="match status" value="1"/>
</dbReference>
<keyword evidence="5" id="KW-1185">Reference proteome</keyword>
<feature type="compositionally biased region" description="Basic and acidic residues" evidence="1">
    <location>
        <begin position="275"/>
        <end position="285"/>
    </location>
</feature>
<dbReference type="EMBL" id="CAJNOQ010000826">
    <property type="protein sequence ID" value="CAF0842614.1"/>
    <property type="molecule type" value="Genomic_DNA"/>
</dbReference>
<evidence type="ECO:0000313" key="4">
    <source>
        <dbReference type="EMBL" id="CAF3629945.1"/>
    </source>
</evidence>
<dbReference type="Proteomes" id="UP000663829">
    <property type="component" value="Unassembled WGS sequence"/>
</dbReference>
<evidence type="ECO:0000256" key="1">
    <source>
        <dbReference type="SAM" id="MobiDB-lite"/>
    </source>
</evidence>
<evidence type="ECO:0000313" key="5">
    <source>
        <dbReference type="Proteomes" id="UP000663829"/>
    </source>
</evidence>
<dbReference type="EMBL" id="CAJOBC010000826">
    <property type="protein sequence ID" value="CAF3629945.1"/>
    <property type="molecule type" value="Genomic_DNA"/>
</dbReference>
<feature type="compositionally biased region" description="Low complexity" evidence="1">
    <location>
        <begin position="74"/>
        <end position="104"/>
    </location>
</feature>
<feature type="compositionally biased region" description="Basic and acidic residues" evidence="1">
    <location>
        <begin position="412"/>
        <end position="423"/>
    </location>
</feature>
<dbReference type="InterPro" id="IPR001810">
    <property type="entry name" value="F-box_dom"/>
</dbReference>
<dbReference type="OrthoDB" id="10257471at2759"/>
<feature type="region of interest" description="Disordered" evidence="1">
    <location>
        <begin position="273"/>
        <end position="333"/>
    </location>
</feature>
<feature type="region of interest" description="Disordered" evidence="1">
    <location>
        <begin position="1"/>
        <end position="106"/>
    </location>
</feature>
<feature type="compositionally biased region" description="Polar residues" evidence="1">
    <location>
        <begin position="32"/>
        <end position="62"/>
    </location>
</feature>
<evidence type="ECO:0000259" key="2">
    <source>
        <dbReference type="SMART" id="SM00256"/>
    </source>
</evidence>
<dbReference type="SUPFAM" id="SSF81383">
    <property type="entry name" value="F-box domain"/>
    <property type="match status" value="1"/>
</dbReference>
<feature type="compositionally biased region" description="Polar residues" evidence="1">
    <location>
        <begin position="307"/>
        <end position="322"/>
    </location>
</feature>
<name>A0A813VGD1_9BILA</name>
<organism evidence="3 5">
    <name type="scientific">Didymodactylos carnosus</name>
    <dbReference type="NCBI Taxonomy" id="1234261"/>
    <lineage>
        <taxon>Eukaryota</taxon>
        <taxon>Metazoa</taxon>
        <taxon>Spiralia</taxon>
        <taxon>Gnathifera</taxon>
        <taxon>Rotifera</taxon>
        <taxon>Eurotatoria</taxon>
        <taxon>Bdelloidea</taxon>
        <taxon>Philodinida</taxon>
        <taxon>Philodinidae</taxon>
        <taxon>Didymodactylos</taxon>
    </lineage>
</organism>
<feature type="domain" description="F-box" evidence="2">
    <location>
        <begin position="183"/>
        <end position="223"/>
    </location>
</feature>
<feature type="compositionally biased region" description="Polar residues" evidence="1">
    <location>
        <begin position="453"/>
        <end position="483"/>
    </location>
</feature>
<feature type="region of interest" description="Disordered" evidence="1">
    <location>
        <begin position="360"/>
        <end position="483"/>
    </location>
</feature>
<dbReference type="AlphaFoldDB" id="A0A813VGD1"/>
<gene>
    <name evidence="3" type="ORF">GPM918_LOCUS5643</name>
    <name evidence="4" type="ORF">SRO942_LOCUS5643</name>
</gene>
<feature type="compositionally biased region" description="Polar residues" evidence="1">
    <location>
        <begin position="360"/>
        <end position="369"/>
    </location>
</feature>
<dbReference type="Pfam" id="PF12937">
    <property type="entry name" value="F-box-like"/>
    <property type="match status" value="1"/>
</dbReference>
<dbReference type="Proteomes" id="UP000681722">
    <property type="component" value="Unassembled WGS sequence"/>
</dbReference>
<comment type="caution">
    <text evidence="3">The sequence shown here is derived from an EMBL/GenBank/DDBJ whole genome shotgun (WGS) entry which is preliminary data.</text>
</comment>
<dbReference type="SMART" id="SM00256">
    <property type="entry name" value="FBOX"/>
    <property type="match status" value="1"/>
</dbReference>
<proteinExistence type="predicted"/>